<feature type="compositionally biased region" description="Polar residues" evidence="2">
    <location>
        <begin position="803"/>
        <end position="815"/>
    </location>
</feature>
<feature type="compositionally biased region" description="Polar residues" evidence="2">
    <location>
        <begin position="25"/>
        <end position="43"/>
    </location>
</feature>
<comment type="caution">
    <text evidence="4">The sequence shown here is derived from an EMBL/GenBank/DDBJ whole genome shotgun (WGS) entry which is preliminary data.</text>
</comment>
<protein>
    <submittedName>
        <fullName evidence="4">NURS complex subunit red1</fullName>
    </submittedName>
</protein>
<feature type="compositionally biased region" description="Acidic residues" evidence="2">
    <location>
        <begin position="856"/>
        <end position="873"/>
    </location>
</feature>
<feature type="region of interest" description="Disordered" evidence="2">
    <location>
        <begin position="668"/>
        <end position="688"/>
    </location>
</feature>
<feature type="region of interest" description="Disordered" evidence="2">
    <location>
        <begin position="295"/>
        <end position="380"/>
    </location>
</feature>
<feature type="region of interest" description="Disordered" evidence="2">
    <location>
        <begin position="921"/>
        <end position="949"/>
    </location>
</feature>
<evidence type="ECO:0000256" key="1">
    <source>
        <dbReference type="PROSITE-ProRule" id="PRU00723"/>
    </source>
</evidence>
<feature type="compositionally biased region" description="Low complexity" evidence="2">
    <location>
        <begin position="874"/>
        <end position="895"/>
    </location>
</feature>
<feature type="region of interest" description="Disordered" evidence="2">
    <location>
        <begin position="392"/>
        <end position="534"/>
    </location>
</feature>
<feature type="region of interest" description="Disordered" evidence="2">
    <location>
        <begin position="630"/>
        <end position="656"/>
    </location>
</feature>
<feature type="compositionally biased region" description="Basic and acidic residues" evidence="2">
    <location>
        <begin position="392"/>
        <end position="403"/>
    </location>
</feature>
<keyword evidence="1" id="KW-0862">Zinc</keyword>
<keyword evidence="1" id="KW-0863">Zinc-finger</keyword>
<gene>
    <name evidence="4" type="ORF">PT974_09348</name>
</gene>
<feature type="compositionally biased region" description="Acidic residues" evidence="2">
    <location>
        <begin position="506"/>
        <end position="518"/>
    </location>
</feature>
<feature type="region of interest" description="Disordered" evidence="2">
    <location>
        <begin position="712"/>
        <end position="909"/>
    </location>
</feature>
<feature type="region of interest" description="Disordered" evidence="2">
    <location>
        <begin position="590"/>
        <end position="612"/>
    </location>
</feature>
<feature type="compositionally biased region" description="Low complexity" evidence="2">
    <location>
        <begin position="404"/>
        <end position="421"/>
    </location>
</feature>
<feature type="domain" description="C3H1-type" evidence="3">
    <location>
        <begin position="987"/>
        <end position="1015"/>
    </location>
</feature>
<organism evidence="4 5">
    <name type="scientific">Cladobotryum mycophilum</name>
    <dbReference type="NCBI Taxonomy" id="491253"/>
    <lineage>
        <taxon>Eukaryota</taxon>
        <taxon>Fungi</taxon>
        <taxon>Dikarya</taxon>
        <taxon>Ascomycota</taxon>
        <taxon>Pezizomycotina</taxon>
        <taxon>Sordariomycetes</taxon>
        <taxon>Hypocreomycetidae</taxon>
        <taxon>Hypocreales</taxon>
        <taxon>Hypocreaceae</taxon>
        <taxon>Cladobotryum</taxon>
    </lineage>
</organism>
<evidence type="ECO:0000313" key="5">
    <source>
        <dbReference type="Proteomes" id="UP001338125"/>
    </source>
</evidence>
<keyword evidence="1" id="KW-0479">Metal-binding</keyword>
<accession>A0ABR0SFW6</accession>
<sequence length="1089" mass="118826">MAQSGYGYDPMRSYPPQALYASQPYSSYTIPSHRSNEPTQPTAATGEATKEPYNHNRNVIPGLGLGFSNSGSDRQGNRVGAISQHPSVMEIPSSRTVAPGMSRVVAVEARVEPATDAIAKKGRLGDVYEPREVENTVVMSNTLQGKKNHIFPGDVYMDGSNPASPAAQPIARERSGSYSPYLSPREINQIRSSDSQIDAHGTTSHQKASLIARSIEPVGHVKAAQATSQVSNFLHVHTVAEARKQAQDAILRLWPLNVRYQNYLDEGIDDGLLESLFKELGFDIGVNADMEVANPRKNSSAKSSDASVREPDAANKNQISEAQPDKAPKQDKSEERKDRIARLLAAKSSKAGSSAPPTTTTPDPTNKPAAQAKNQSEKSKLLYQKMEALKKAREARGLKRSLPEEPTTPAPTSTITAHTIPLDAVNDAPRDSSVPQGQISDASPSANGQPTPSIPGLFLSSTPQPSPVQDSTPRHQSAPTNVESAERPFKRPFGQTRESRPFLIDVSDDEDDAEMDIDSPEHNSSSIHRPVTPSMRTASFKGTSSFMENGLVRQYSSPIHTPSGMTSDGSARDDLENMNKKIEAMKRKIAEAEARKKAKQSRPQSPALTPLTVHAQDDSFESTASAIDATIRPQSSASIPLPDSRSSSQPISDMSPMRLPKVADARHEFADPKRRSLSRAANERLPMLEARRREQQLKLRLLQSQMASIEKDIQDSLQEEERLKEDAVNTESDAGEEDDIPTEPLALAKATEPSSIEAMDTTSSSSSSSEDIERSRNTTPGPVQESSEKPTRDAISSPPPTSPRETQSDVGNASASKPMADAANEISTAVTEMVEMQPQSRVTTRSESHDVVMQEVDSDEELEDASDSYEPPEADSSSSSSENSRASSPFSPAPAEQSINDSKNEMPDTATTLPVTQQISRAHEASAPEAGREADHATEAPTSEIPHTGFVPYETPLQYFHAYRFHPEFSKSVTGGLRSLTYSNKIDVKRELCPDELAGQNCPRGKECEYQHFETMQAPDDQILLQLGAYGNYDEKHKQEYISGLRQLLTEFRNNKVKDFKAISQGIIDYRAQFLKDKSKILPLGNVTI</sequence>
<feature type="compositionally biased region" description="Polar residues" evidence="2">
    <location>
        <begin position="459"/>
        <end position="483"/>
    </location>
</feature>
<feature type="compositionally biased region" description="Basic and acidic residues" evidence="2">
    <location>
        <begin position="323"/>
        <end position="341"/>
    </location>
</feature>
<evidence type="ECO:0000259" key="3">
    <source>
        <dbReference type="PROSITE" id="PS50103"/>
    </source>
</evidence>
<keyword evidence="5" id="KW-1185">Reference proteome</keyword>
<feature type="compositionally biased region" description="Polar residues" evidence="2">
    <location>
        <begin position="296"/>
        <end position="306"/>
    </location>
</feature>
<dbReference type="EMBL" id="JAVFKD010000014">
    <property type="protein sequence ID" value="KAK5991072.1"/>
    <property type="molecule type" value="Genomic_DNA"/>
</dbReference>
<reference evidence="4 5" key="1">
    <citation type="submission" date="2024-01" db="EMBL/GenBank/DDBJ databases">
        <title>Complete genome of Cladobotryum mycophilum ATHUM6906.</title>
        <authorList>
            <person name="Christinaki A.C."/>
            <person name="Myridakis A.I."/>
            <person name="Kouvelis V.N."/>
        </authorList>
    </citation>
    <scope>NUCLEOTIDE SEQUENCE [LARGE SCALE GENOMIC DNA]</scope>
    <source>
        <strain evidence="4 5">ATHUM6906</strain>
    </source>
</reference>
<feature type="compositionally biased region" description="Polar residues" evidence="2">
    <location>
        <begin position="632"/>
        <end position="652"/>
    </location>
</feature>
<evidence type="ECO:0000313" key="4">
    <source>
        <dbReference type="EMBL" id="KAK5991072.1"/>
    </source>
</evidence>
<dbReference type="InterPro" id="IPR000571">
    <property type="entry name" value="Znf_CCCH"/>
</dbReference>
<dbReference type="Proteomes" id="UP001338125">
    <property type="component" value="Unassembled WGS sequence"/>
</dbReference>
<feature type="compositionally biased region" description="Low complexity" evidence="2">
    <location>
        <begin position="754"/>
        <end position="769"/>
    </location>
</feature>
<name>A0ABR0SFW6_9HYPO</name>
<feature type="compositionally biased region" description="Basic and acidic residues" evidence="2">
    <location>
        <begin position="921"/>
        <end position="938"/>
    </location>
</feature>
<feature type="compositionally biased region" description="Low complexity" evidence="2">
    <location>
        <begin position="345"/>
        <end position="370"/>
    </location>
</feature>
<feature type="region of interest" description="Disordered" evidence="2">
    <location>
        <begin position="25"/>
        <end position="84"/>
    </location>
</feature>
<evidence type="ECO:0000256" key="2">
    <source>
        <dbReference type="SAM" id="MobiDB-lite"/>
    </source>
</evidence>
<feature type="zinc finger region" description="C3H1-type" evidence="1">
    <location>
        <begin position="987"/>
        <end position="1015"/>
    </location>
</feature>
<dbReference type="PROSITE" id="PS50103">
    <property type="entry name" value="ZF_C3H1"/>
    <property type="match status" value="1"/>
</dbReference>
<feature type="compositionally biased region" description="Basic and acidic residues" evidence="2">
    <location>
        <begin position="712"/>
        <end position="727"/>
    </location>
</feature>
<feature type="compositionally biased region" description="Polar residues" evidence="2">
    <location>
        <begin position="433"/>
        <end position="451"/>
    </location>
</feature>
<proteinExistence type="predicted"/>